<evidence type="ECO:0000313" key="3">
    <source>
        <dbReference type="Proteomes" id="UP001444625"/>
    </source>
</evidence>
<keyword evidence="1" id="KW-0472">Membrane</keyword>
<evidence type="ECO:0000256" key="1">
    <source>
        <dbReference type="SAM" id="Phobius"/>
    </source>
</evidence>
<gene>
    <name evidence="2" type="ORF">ABC228_02590</name>
</gene>
<name>A0ABU9XCT1_9BACI</name>
<sequence>MEIKIADKTVWKIIAVVAFIFAAVQFWGAINYYSSTYLFSGICFILLGISFLTRKNLTYLTLTNDKLTIHLQGLGMLHKKKVKYSEIRKCEILGKEVFLHLENGRKYKLKKDWIAYDDFSKLIKQLESYSINIR</sequence>
<evidence type="ECO:0008006" key="4">
    <source>
        <dbReference type="Google" id="ProtNLM"/>
    </source>
</evidence>
<comment type="caution">
    <text evidence="2">The sequence shown here is derived from an EMBL/GenBank/DDBJ whole genome shotgun (WGS) entry which is preliminary data.</text>
</comment>
<protein>
    <recommendedName>
        <fullName evidence="4">Pore-forming protein</fullName>
    </recommendedName>
</protein>
<evidence type="ECO:0000313" key="2">
    <source>
        <dbReference type="EMBL" id="MEN2766061.1"/>
    </source>
</evidence>
<dbReference type="Proteomes" id="UP001444625">
    <property type="component" value="Unassembled WGS sequence"/>
</dbReference>
<feature type="transmembrane region" description="Helical" evidence="1">
    <location>
        <begin position="9"/>
        <end position="30"/>
    </location>
</feature>
<proteinExistence type="predicted"/>
<keyword evidence="1" id="KW-0812">Transmembrane</keyword>
<organism evidence="2 3">
    <name type="scientific">Ornithinibacillus xuwenensis</name>
    <dbReference type="NCBI Taxonomy" id="3144668"/>
    <lineage>
        <taxon>Bacteria</taxon>
        <taxon>Bacillati</taxon>
        <taxon>Bacillota</taxon>
        <taxon>Bacilli</taxon>
        <taxon>Bacillales</taxon>
        <taxon>Bacillaceae</taxon>
        <taxon>Ornithinibacillus</taxon>
    </lineage>
</organism>
<keyword evidence="3" id="KW-1185">Reference proteome</keyword>
<dbReference type="RefSeq" id="WP_345823521.1">
    <property type="nucleotide sequence ID" value="NZ_JBDIML010000001.1"/>
</dbReference>
<reference evidence="2 3" key="1">
    <citation type="submission" date="2024-05" db="EMBL/GenBank/DDBJ databases">
        <authorList>
            <person name="Haq I."/>
            <person name="Ullah Z."/>
            <person name="Ahmad R."/>
            <person name="Li M."/>
            <person name="Tong Y."/>
        </authorList>
    </citation>
    <scope>NUCLEOTIDE SEQUENCE [LARGE SCALE GENOMIC DNA]</scope>
    <source>
        <strain evidence="2 3">16A2E</strain>
    </source>
</reference>
<accession>A0ABU9XCT1</accession>
<feature type="transmembrane region" description="Helical" evidence="1">
    <location>
        <begin position="36"/>
        <end position="53"/>
    </location>
</feature>
<dbReference type="EMBL" id="JBDIML010000001">
    <property type="protein sequence ID" value="MEN2766061.1"/>
    <property type="molecule type" value="Genomic_DNA"/>
</dbReference>
<keyword evidence="1" id="KW-1133">Transmembrane helix</keyword>